<keyword evidence="3" id="KW-1185">Reference proteome</keyword>
<dbReference type="Proteomes" id="UP000051655">
    <property type="component" value="Unassembled WGS sequence"/>
</dbReference>
<dbReference type="PATRIC" id="fig|1616.3.peg.1071"/>
<dbReference type="CDD" id="cd00093">
    <property type="entry name" value="HTH_XRE"/>
    <property type="match status" value="1"/>
</dbReference>
<dbReference type="Pfam" id="PF01381">
    <property type="entry name" value="HTH_3"/>
    <property type="match status" value="1"/>
</dbReference>
<evidence type="ECO:0000259" key="1">
    <source>
        <dbReference type="PROSITE" id="PS50943"/>
    </source>
</evidence>
<dbReference type="Gene3D" id="1.10.260.40">
    <property type="entry name" value="lambda repressor-like DNA-binding domains"/>
    <property type="match status" value="1"/>
</dbReference>
<proteinExistence type="predicted"/>
<dbReference type="PROSITE" id="PS50943">
    <property type="entry name" value="HTH_CROC1"/>
    <property type="match status" value="1"/>
</dbReference>
<sequence>MTGISKSAISNYESRLRTPDLKNAKKLSDVLMVPMSDILEMSEYDRNKQK</sequence>
<organism evidence="2 3">
    <name type="scientific">Weissella kandleri</name>
    <dbReference type="NCBI Taxonomy" id="1616"/>
    <lineage>
        <taxon>Bacteria</taxon>
        <taxon>Bacillati</taxon>
        <taxon>Bacillota</taxon>
        <taxon>Bacilli</taxon>
        <taxon>Lactobacillales</taxon>
        <taxon>Lactobacillaceae</taxon>
        <taxon>Weissella</taxon>
    </lineage>
</organism>
<reference evidence="2 3" key="1">
    <citation type="journal article" date="2015" name="Genome Announc.">
        <title>Expanding the biotechnology potential of lactobacilli through comparative genomics of 213 strains and associated genera.</title>
        <authorList>
            <person name="Sun Z."/>
            <person name="Harris H.M."/>
            <person name="McCann A."/>
            <person name="Guo C."/>
            <person name="Argimon S."/>
            <person name="Zhang W."/>
            <person name="Yang X."/>
            <person name="Jeffery I.B."/>
            <person name="Cooney J.C."/>
            <person name="Kagawa T.F."/>
            <person name="Liu W."/>
            <person name="Song Y."/>
            <person name="Salvetti E."/>
            <person name="Wrobel A."/>
            <person name="Rasinkangas P."/>
            <person name="Parkhill J."/>
            <person name="Rea M.C."/>
            <person name="O'Sullivan O."/>
            <person name="Ritari J."/>
            <person name="Douillard F.P."/>
            <person name="Paul Ross R."/>
            <person name="Yang R."/>
            <person name="Briner A.E."/>
            <person name="Felis G.E."/>
            <person name="de Vos W.M."/>
            <person name="Barrangou R."/>
            <person name="Klaenhammer T.R."/>
            <person name="Caufield P.W."/>
            <person name="Cui Y."/>
            <person name="Zhang H."/>
            <person name="O'Toole P.W."/>
        </authorList>
    </citation>
    <scope>NUCLEOTIDE SEQUENCE [LARGE SCALE GENOMIC DNA]</scope>
    <source>
        <strain evidence="2 3">DSM 20593</strain>
    </source>
</reference>
<accession>A0A0R2JL42</accession>
<dbReference type="SUPFAM" id="SSF47413">
    <property type="entry name" value="lambda repressor-like DNA-binding domains"/>
    <property type="match status" value="1"/>
</dbReference>
<protein>
    <recommendedName>
        <fullName evidence="1">HTH cro/C1-type domain-containing protein</fullName>
    </recommendedName>
</protein>
<dbReference type="GO" id="GO:0003677">
    <property type="term" value="F:DNA binding"/>
    <property type="evidence" value="ECO:0007669"/>
    <property type="project" value="InterPro"/>
</dbReference>
<gene>
    <name evidence="2" type="ORF">IV73_GL001048</name>
</gene>
<comment type="caution">
    <text evidence="2">The sequence shown here is derived from an EMBL/GenBank/DDBJ whole genome shotgun (WGS) entry which is preliminary data.</text>
</comment>
<evidence type="ECO:0000313" key="2">
    <source>
        <dbReference type="EMBL" id="KRN74772.1"/>
    </source>
</evidence>
<dbReference type="InterPro" id="IPR001387">
    <property type="entry name" value="Cro/C1-type_HTH"/>
</dbReference>
<feature type="domain" description="HTH cro/C1-type" evidence="1">
    <location>
        <begin position="1"/>
        <end position="38"/>
    </location>
</feature>
<name>A0A0R2JL42_9LACO</name>
<dbReference type="EMBL" id="JQBP01000005">
    <property type="protein sequence ID" value="KRN74772.1"/>
    <property type="molecule type" value="Genomic_DNA"/>
</dbReference>
<evidence type="ECO:0000313" key="3">
    <source>
        <dbReference type="Proteomes" id="UP000051655"/>
    </source>
</evidence>
<dbReference type="AlphaFoldDB" id="A0A0R2JL42"/>
<dbReference type="InterPro" id="IPR010982">
    <property type="entry name" value="Lambda_DNA-bd_dom_sf"/>
</dbReference>